<dbReference type="OrthoDB" id="3210850at2759"/>
<evidence type="ECO:0000256" key="1">
    <source>
        <dbReference type="SAM" id="Phobius"/>
    </source>
</evidence>
<name>A0A9P9X231_9PEZI</name>
<evidence type="ECO:0000313" key="3">
    <source>
        <dbReference type="Proteomes" id="UP001056436"/>
    </source>
</evidence>
<organism evidence="2 3">
    <name type="scientific">Colletotrichum abscissum</name>
    <dbReference type="NCBI Taxonomy" id="1671311"/>
    <lineage>
        <taxon>Eukaryota</taxon>
        <taxon>Fungi</taxon>
        <taxon>Dikarya</taxon>
        <taxon>Ascomycota</taxon>
        <taxon>Pezizomycotina</taxon>
        <taxon>Sordariomycetes</taxon>
        <taxon>Hypocreomycetidae</taxon>
        <taxon>Glomerellales</taxon>
        <taxon>Glomerellaceae</taxon>
        <taxon>Colletotrichum</taxon>
        <taxon>Colletotrichum acutatum species complex</taxon>
    </lineage>
</organism>
<feature type="transmembrane region" description="Helical" evidence="1">
    <location>
        <begin position="7"/>
        <end position="27"/>
    </location>
</feature>
<reference evidence="2" key="1">
    <citation type="submission" date="2019-01" db="EMBL/GenBank/DDBJ databases">
        <title>Colletotrichum abscissum LGMF1257.</title>
        <authorList>
            <person name="Baroncelli R."/>
        </authorList>
    </citation>
    <scope>NUCLEOTIDE SEQUENCE</scope>
    <source>
        <strain evidence="2">Ca142</strain>
    </source>
</reference>
<feature type="transmembrane region" description="Helical" evidence="1">
    <location>
        <begin position="101"/>
        <end position="121"/>
    </location>
</feature>
<feature type="transmembrane region" description="Helical" evidence="1">
    <location>
        <begin position="146"/>
        <end position="169"/>
    </location>
</feature>
<keyword evidence="1" id="KW-0812">Transmembrane</keyword>
<keyword evidence="3" id="KW-1185">Reference proteome</keyword>
<dbReference type="EMBL" id="SDAQ01000176">
    <property type="protein sequence ID" value="KAI3531971.1"/>
    <property type="molecule type" value="Genomic_DNA"/>
</dbReference>
<keyword evidence="1" id="KW-0472">Membrane</keyword>
<dbReference type="PANTHER" id="PTHR38848">
    <property type="entry name" value="G-PROTEIN COUPLED RECEPTORS FAMILY 3 PROFILE DOMAIN-CONTAINING PROTEIN"/>
    <property type="match status" value="1"/>
</dbReference>
<evidence type="ECO:0000313" key="2">
    <source>
        <dbReference type="EMBL" id="KAI3531971.1"/>
    </source>
</evidence>
<sequence>MDLMPCEVAGMLCLTAYVVTKLVYLFMVEKAHVIRGTTKSRLKSKLYLSNTFVVLAGYGIVAAFNYVSRRPHYDKGSAVCIIGLESAVLLPVIIFDAVVNVYLTSLFLTPLLGLYSVRSWIKKPGAVHENMPQLSRAPPNIRLRKLALRTFAGVLGTLLISIANLAVLVALEGEIAWLCFTCCNSDILFTAFVIHWTNSSGKAAPNSQH</sequence>
<protein>
    <submittedName>
        <fullName evidence="2">Uncharacterized protein</fullName>
    </submittedName>
</protein>
<gene>
    <name evidence="2" type="ORF">CABS02_13985</name>
</gene>
<proteinExistence type="predicted"/>
<keyword evidence="1" id="KW-1133">Transmembrane helix</keyword>
<comment type="caution">
    <text evidence="2">The sequence shown here is derived from an EMBL/GenBank/DDBJ whole genome shotgun (WGS) entry which is preliminary data.</text>
</comment>
<accession>A0A9P9X231</accession>
<feature type="transmembrane region" description="Helical" evidence="1">
    <location>
        <begin position="175"/>
        <end position="194"/>
    </location>
</feature>
<feature type="transmembrane region" description="Helical" evidence="1">
    <location>
        <begin position="47"/>
        <end position="66"/>
    </location>
</feature>
<dbReference type="AlphaFoldDB" id="A0A9P9X231"/>
<dbReference type="PANTHER" id="PTHR38848:SF3">
    <property type="entry name" value="G-PROTEIN COUPLED RECEPTORS FAMILY 3 PROFILE DOMAIN-CONTAINING PROTEIN"/>
    <property type="match status" value="1"/>
</dbReference>
<dbReference type="Proteomes" id="UP001056436">
    <property type="component" value="Unassembled WGS sequence"/>
</dbReference>